<organism evidence="1">
    <name type="scientific">Siphoviridae sp. ctUyy2</name>
    <dbReference type="NCBI Taxonomy" id="2827574"/>
    <lineage>
        <taxon>Viruses</taxon>
        <taxon>Duplodnaviria</taxon>
        <taxon>Heunggongvirae</taxon>
        <taxon>Uroviricota</taxon>
        <taxon>Caudoviricetes</taxon>
    </lineage>
</organism>
<evidence type="ECO:0000313" key="1">
    <source>
        <dbReference type="EMBL" id="DAD71236.1"/>
    </source>
</evidence>
<dbReference type="EMBL" id="BK015878">
    <property type="protein sequence ID" value="DAD71236.1"/>
    <property type="molecule type" value="Genomic_DNA"/>
</dbReference>
<sequence length="38" mass="4425">MRPFLLRVTNILKATVLLVQSARINANASQRPFTEWLR</sequence>
<name>A0A8S5LMC4_9CAUD</name>
<reference evidence="1" key="1">
    <citation type="journal article" date="2021" name="Proc. Natl. Acad. Sci. U.S.A.">
        <title>A Catalog of Tens of Thousands of Viruses from Human Metagenomes Reveals Hidden Associations with Chronic Diseases.</title>
        <authorList>
            <person name="Tisza M.J."/>
            <person name="Buck C.B."/>
        </authorList>
    </citation>
    <scope>NUCLEOTIDE SEQUENCE</scope>
    <source>
        <strain evidence="1">CtUyy2</strain>
    </source>
</reference>
<accession>A0A8S5LMC4</accession>
<proteinExistence type="predicted"/>
<protein>
    <submittedName>
        <fullName evidence="1">Uncharacterized protein</fullName>
    </submittedName>
</protein>